<sequence>MDSFAEELRREAEEELPEEETEDESVGKTANISVPGIHLPLLPKYFKHPTPRGRKEMDFQKAKNACLNYIQDALLQNQWQRAAEFMMNYLETLESNSTAKRLAAPEVIWRTGTEILCHHSRSNIEEFNQFIDRMKNLGVKNYLKICLEHAFYLLCNGSMDSAYQNLSLSESWRYGNQTVAQDKELKLIQGYKGLLDYYNWLQKKNVMLELDEDSYAKSSVQQEMRSFFRQAAVNLKEIIKIPGVWDPFVLCYVDLLEFYGEDEEARQVLNEYAYNDKFPLNPNAHVFFYQFLKRQGESKKKLLSVLKILHQIVPSHELMLEFYTMLQKSKRSKRNRLGLEVIFSALDFAGWKENVKAWRSLAKQIKQILENSNKQLDWVMKEWDLRKDWWPSFHFSRYSAKRNWQENECLAYEKALVAGILLGKDCKYFKYVSHQGCKAKKKKFTLLKKFVKEHSSAGLKVSAISGPSTCL</sequence>
<dbReference type="Ensembl" id="ENSSPUT00000009238.1">
    <property type="protein sequence ID" value="ENSSPUP00000008661.1"/>
    <property type="gene ID" value="ENSSPUG00000006733.1"/>
</dbReference>
<protein>
    <submittedName>
        <fullName evidence="2">TATA-box binding protein associated factor, RNA polymerase I subunit A</fullName>
    </submittedName>
</protein>
<dbReference type="GO" id="GO:0015630">
    <property type="term" value="C:microtubule cytoskeleton"/>
    <property type="evidence" value="ECO:0007669"/>
    <property type="project" value="Ensembl"/>
</dbReference>
<feature type="compositionally biased region" description="Acidic residues" evidence="1">
    <location>
        <begin position="13"/>
        <end position="24"/>
    </location>
</feature>
<dbReference type="OMA" id="HFTRFHA"/>
<dbReference type="PANTHER" id="PTHR32122">
    <property type="entry name" value="TATA BOX-BINDING PROTEIN ASSOCIATED FACTOR RNA POLYMERASE I SUBUNIT A"/>
    <property type="match status" value="1"/>
</dbReference>
<gene>
    <name evidence="2" type="primary">TAF1A</name>
</gene>
<evidence type="ECO:0000313" key="3">
    <source>
        <dbReference type="Proteomes" id="UP000694392"/>
    </source>
</evidence>
<keyword evidence="3" id="KW-1185">Reference proteome</keyword>
<dbReference type="InterPro" id="IPR052669">
    <property type="entry name" value="SL1/TIF-IB_Component"/>
</dbReference>
<dbReference type="PANTHER" id="PTHR32122:SF1">
    <property type="entry name" value="TATA BOX-BINDING PROTEIN-ASSOCIATED FACTOR RNA POLYMERASE I SUBUNIT A"/>
    <property type="match status" value="1"/>
</dbReference>
<evidence type="ECO:0000313" key="2">
    <source>
        <dbReference type="Ensembl" id="ENSSPUP00000008661.1"/>
    </source>
</evidence>
<dbReference type="Pfam" id="PF14929">
    <property type="entry name" value="TAF1_subA"/>
    <property type="match status" value="1"/>
</dbReference>
<dbReference type="AlphaFoldDB" id="A0A8D0GRF9"/>
<dbReference type="GO" id="GO:0005654">
    <property type="term" value="C:nucleoplasm"/>
    <property type="evidence" value="ECO:0007669"/>
    <property type="project" value="Ensembl"/>
</dbReference>
<reference evidence="2" key="1">
    <citation type="submission" date="2025-08" db="UniProtKB">
        <authorList>
            <consortium name="Ensembl"/>
        </authorList>
    </citation>
    <scope>IDENTIFICATION</scope>
</reference>
<dbReference type="GO" id="GO:0005668">
    <property type="term" value="C:RNA polymerase transcription factor SL1 complex"/>
    <property type="evidence" value="ECO:0007669"/>
    <property type="project" value="Ensembl"/>
</dbReference>
<dbReference type="InterPro" id="IPR039495">
    <property type="entry name" value="TAF1A"/>
</dbReference>
<dbReference type="Proteomes" id="UP000694392">
    <property type="component" value="Unplaced"/>
</dbReference>
<evidence type="ECO:0000256" key="1">
    <source>
        <dbReference type="SAM" id="MobiDB-lite"/>
    </source>
</evidence>
<accession>A0A8D0GRF9</accession>
<reference evidence="2" key="2">
    <citation type="submission" date="2025-09" db="UniProtKB">
        <authorList>
            <consortium name="Ensembl"/>
        </authorList>
    </citation>
    <scope>IDENTIFICATION</scope>
</reference>
<feature type="region of interest" description="Disordered" evidence="1">
    <location>
        <begin position="1"/>
        <end position="30"/>
    </location>
</feature>
<feature type="compositionally biased region" description="Basic and acidic residues" evidence="1">
    <location>
        <begin position="1"/>
        <end position="12"/>
    </location>
</feature>
<name>A0A8D0GRF9_SPHPU</name>
<proteinExistence type="predicted"/>
<organism evidence="2 3">
    <name type="scientific">Sphenodon punctatus</name>
    <name type="common">Tuatara</name>
    <name type="synonym">Hatteria punctata</name>
    <dbReference type="NCBI Taxonomy" id="8508"/>
    <lineage>
        <taxon>Eukaryota</taxon>
        <taxon>Metazoa</taxon>
        <taxon>Chordata</taxon>
        <taxon>Craniata</taxon>
        <taxon>Vertebrata</taxon>
        <taxon>Euteleostomi</taxon>
        <taxon>Lepidosauria</taxon>
        <taxon>Sphenodontia</taxon>
        <taxon>Sphenodontidae</taxon>
        <taxon>Sphenodon</taxon>
    </lineage>
</organism>
<dbReference type="GO" id="GO:0006360">
    <property type="term" value="P:transcription by RNA polymerase I"/>
    <property type="evidence" value="ECO:0007669"/>
    <property type="project" value="InterPro"/>
</dbReference>
<dbReference type="GeneTree" id="ENSGT00390000011405"/>